<accession>A0A517ZFM6</accession>
<organism evidence="2 3">
    <name type="scientific">Maioricimonas rarisocia</name>
    <dbReference type="NCBI Taxonomy" id="2528026"/>
    <lineage>
        <taxon>Bacteria</taxon>
        <taxon>Pseudomonadati</taxon>
        <taxon>Planctomycetota</taxon>
        <taxon>Planctomycetia</taxon>
        <taxon>Planctomycetales</taxon>
        <taxon>Planctomycetaceae</taxon>
        <taxon>Maioricimonas</taxon>
    </lineage>
</organism>
<dbReference type="EMBL" id="CP036275">
    <property type="protein sequence ID" value="QDU41254.1"/>
    <property type="molecule type" value="Genomic_DNA"/>
</dbReference>
<dbReference type="Gene3D" id="2.60.200.20">
    <property type="match status" value="1"/>
</dbReference>
<dbReference type="CDD" id="cd00060">
    <property type="entry name" value="FHA"/>
    <property type="match status" value="1"/>
</dbReference>
<dbReference type="RefSeq" id="WP_197443902.1">
    <property type="nucleotide sequence ID" value="NZ_CP036275.1"/>
</dbReference>
<sequence length="323" mass="35859">MQAILEATSGPAAGSRLKFDADRETTVGRTDAADLVIGADFFLSRVHFAVRFDPDEQMWRLRDLESRHGTRIDDEPVTETLLPDGGTIEAGKSTFRVQCEMEASLLAEMLPVAAGAALFAATAASERSPSVEPKYDRSRCHSGLRSMMSMEAEPAPAEIAWLLARRFPMFLIADFSKLSLPLPEQLEKKTFLFNWMDDEVLPFCSPLLLGPDDPVDPYEIIDEMWGKDAVMCLYSTLEKPDLLLRLRAAIRRDDGTSRSIPNGILGYCWPEAGRAVLESAPEKLTAPLMDCVTAVLTEIDEPAGWRVFCRKDNEASVRSALER</sequence>
<evidence type="ECO:0000313" key="2">
    <source>
        <dbReference type="EMBL" id="QDU41254.1"/>
    </source>
</evidence>
<dbReference type="SUPFAM" id="SSF49879">
    <property type="entry name" value="SMAD/FHA domain"/>
    <property type="match status" value="1"/>
</dbReference>
<name>A0A517ZFM6_9PLAN</name>
<proteinExistence type="predicted"/>
<evidence type="ECO:0000313" key="3">
    <source>
        <dbReference type="Proteomes" id="UP000320496"/>
    </source>
</evidence>
<dbReference type="PROSITE" id="PS50006">
    <property type="entry name" value="FHA_DOMAIN"/>
    <property type="match status" value="1"/>
</dbReference>
<dbReference type="KEGG" id="mri:Mal4_56190"/>
<keyword evidence="3" id="KW-1185">Reference proteome</keyword>
<reference evidence="2 3" key="1">
    <citation type="submission" date="2019-02" db="EMBL/GenBank/DDBJ databases">
        <title>Deep-cultivation of Planctomycetes and their phenomic and genomic characterization uncovers novel biology.</title>
        <authorList>
            <person name="Wiegand S."/>
            <person name="Jogler M."/>
            <person name="Boedeker C."/>
            <person name="Pinto D."/>
            <person name="Vollmers J."/>
            <person name="Rivas-Marin E."/>
            <person name="Kohn T."/>
            <person name="Peeters S.H."/>
            <person name="Heuer A."/>
            <person name="Rast P."/>
            <person name="Oberbeckmann S."/>
            <person name="Bunk B."/>
            <person name="Jeske O."/>
            <person name="Meyerdierks A."/>
            <person name="Storesund J.E."/>
            <person name="Kallscheuer N."/>
            <person name="Luecker S."/>
            <person name="Lage O.M."/>
            <person name="Pohl T."/>
            <person name="Merkel B.J."/>
            <person name="Hornburger P."/>
            <person name="Mueller R.-W."/>
            <person name="Bruemmer F."/>
            <person name="Labrenz M."/>
            <person name="Spormann A.M."/>
            <person name="Op den Camp H."/>
            <person name="Overmann J."/>
            <person name="Amann R."/>
            <person name="Jetten M.S.M."/>
            <person name="Mascher T."/>
            <person name="Medema M.H."/>
            <person name="Devos D.P."/>
            <person name="Kaster A.-K."/>
            <person name="Ovreas L."/>
            <person name="Rohde M."/>
            <person name="Galperin M.Y."/>
            <person name="Jogler C."/>
        </authorList>
    </citation>
    <scope>NUCLEOTIDE SEQUENCE [LARGE SCALE GENOMIC DNA]</scope>
    <source>
        <strain evidence="2 3">Mal4</strain>
    </source>
</reference>
<dbReference type="Pfam" id="PF00498">
    <property type="entry name" value="FHA"/>
    <property type="match status" value="1"/>
</dbReference>
<dbReference type="InterPro" id="IPR000253">
    <property type="entry name" value="FHA_dom"/>
</dbReference>
<dbReference type="AlphaFoldDB" id="A0A517ZFM6"/>
<dbReference type="SMART" id="SM00240">
    <property type="entry name" value="FHA"/>
    <property type="match status" value="1"/>
</dbReference>
<protein>
    <submittedName>
        <fullName evidence="2">FHA domain protein</fullName>
    </submittedName>
</protein>
<dbReference type="InterPro" id="IPR008984">
    <property type="entry name" value="SMAD_FHA_dom_sf"/>
</dbReference>
<gene>
    <name evidence="2" type="ORF">Mal4_56190</name>
</gene>
<dbReference type="Proteomes" id="UP000320496">
    <property type="component" value="Chromosome"/>
</dbReference>
<feature type="domain" description="FHA" evidence="1">
    <location>
        <begin position="25"/>
        <end position="77"/>
    </location>
</feature>
<evidence type="ECO:0000259" key="1">
    <source>
        <dbReference type="PROSITE" id="PS50006"/>
    </source>
</evidence>